<dbReference type="Proteomes" id="UP001176940">
    <property type="component" value="Unassembled WGS sequence"/>
</dbReference>
<feature type="region of interest" description="Disordered" evidence="1">
    <location>
        <begin position="1"/>
        <end position="31"/>
    </location>
</feature>
<sequence length="209" mass="23106">MSPEPPAAPEPSASPGAAADNPGSGGGRQRRQAVAAADTPSSQPVMVSGFQFYTVNPPMALDLTFGILCELLQQWNHVTQGVTVLLEWLLGEDDLSSVETTKMVEDDLFEKGEANFWAEKLLYVRLLSKHLKKLIASTALSLQPQDTMLLQISQAAYERSEKVQHSLHGLPPTPEFLKTTEFTRLLIHKERSENCIEMLNYISKTKPES</sequence>
<reference evidence="2" key="1">
    <citation type="submission" date="2023-07" db="EMBL/GenBank/DDBJ databases">
        <authorList>
            <person name="Stuckert A."/>
        </authorList>
    </citation>
    <scope>NUCLEOTIDE SEQUENCE</scope>
</reference>
<dbReference type="EMBL" id="CAUEEQ010029908">
    <property type="protein sequence ID" value="CAJ0949274.1"/>
    <property type="molecule type" value="Genomic_DNA"/>
</dbReference>
<accession>A0ABN9LS64</accession>
<evidence type="ECO:0000313" key="2">
    <source>
        <dbReference type="EMBL" id="CAJ0949274.1"/>
    </source>
</evidence>
<feature type="compositionally biased region" description="Low complexity" evidence="1">
    <location>
        <begin position="10"/>
        <end position="19"/>
    </location>
</feature>
<name>A0ABN9LS64_9NEOB</name>
<protein>
    <submittedName>
        <fullName evidence="2">Uncharacterized protein</fullName>
    </submittedName>
</protein>
<gene>
    <name evidence="2" type="ORF">RIMI_LOCUS12547674</name>
</gene>
<dbReference type="InterPro" id="IPR051954">
    <property type="entry name" value="tRNA_methyltransferase_THADA"/>
</dbReference>
<keyword evidence="3" id="KW-1185">Reference proteome</keyword>
<dbReference type="PANTHER" id="PTHR14387:SF7">
    <property type="entry name" value="THYROID ADENOMA-ASSOCIATED PROTEIN"/>
    <property type="match status" value="1"/>
</dbReference>
<organism evidence="2 3">
    <name type="scientific">Ranitomeya imitator</name>
    <name type="common">mimic poison frog</name>
    <dbReference type="NCBI Taxonomy" id="111125"/>
    <lineage>
        <taxon>Eukaryota</taxon>
        <taxon>Metazoa</taxon>
        <taxon>Chordata</taxon>
        <taxon>Craniata</taxon>
        <taxon>Vertebrata</taxon>
        <taxon>Euteleostomi</taxon>
        <taxon>Amphibia</taxon>
        <taxon>Batrachia</taxon>
        <taxon>Anura</taxon>
        <taxon>Neobatrachia</taxon>
        <taxon>Hyloidea</taxon>
        <taxon>Dendrobatidae</taxon>
        <taxon>Dendrobatinae</taxon>
        <taxon>Ranitomeya</taxon>
    </lineage>
</organism>
<proteinExistence type="predicted"/>
<comment type="caution">
    <text evidence="2">The sequence shown here is derived from an EMBL/GenBank/DDBJ whole genome shotgun (WGS) entry which is preliminary data.</text>
</comment>
<dbReference type="PANTHER" id="PTHR14387">
    <property type="entry name" value="THADA/DEATH RECEPTOR INTERACTING PROTEIN"/>
    <property type="match status" value="1"/>
</dbReference>
<evidence type="ECO:0000256" key="1">
    <source>
        <dbReference type="SAM" id="MobiDB-lite"/>
    </source>
</evidence>
<evidence type="ECO:0000313" key="3">
    <source>
        <dbReference type="Proteomes" id="UP001176940"/>
    </source>
</evidence>